<gene>
    <name evidence="2" type="ORF">GCM10009681_43250</name>
</gene>
<organism evidence="2 3">
    <name type="scientific">Luedemannella helvata</name>
    <dbReference type="NCBI Taxonomy" id="349315"/>
    <lineage>
        <taxon>Bacteria</taxon>
        <taxon>Bacillati</taxon>
        <taxon>Actinomycetota</taxon>
        <taxon>Actinomycetes</taxon>
        <taxon>Micromonosporales</taxon>
        <taxon>Micromonosporaceae</taxon>
        <taxon>Luedemannella</taxon>
    </lineage>
</organism>
<accession>A0ABN2KVT2</accession>
<feature type="transmembrane region" description="Helical" evidence="1">
    <location>
        <begin position="15"/>
        <end position="37"/>
    </location>
</feature>
<proteinExistence type="predicted"/>
<evidence type="ECO:0000313" key="3">
    <source>
        <dbReference type="Proteomes" id="UP001500655"/>
    </source>
</evidence>
<reference evidence="2 3" key="1">
    <citation type="journal article" date="2019" name="Int. J. Syst. Evol. Microbiol.">
        <title>The Global Catalogue of Microorganisms (GCM) 10K type strain sequencing project: providing services to taxonomists for standard genome sequencing and annotation.</title>
        <authorList>
            <consortium name="The Broad Institute Genomics Platform"/>
            <consortium name="The Broad Institute Genome Sequencing Center for Infectious Disease"/>
            <person name="Wu L."/>
            <person name="Ma J."/>
        </authorList>
    </citation>
    <scope>NUCLEOTIDE SEQUENCE [LARGE SCALE GENOMIC DNA]</scope>
    <source>
        <strain evidence="2 3">JCM 13249</strain>
    </source>
</reference>
<keyword evidence="1" id="KW-0812">Transmembrane</keyword>
<protein>
    <submittedName>
        <fullName evidence="2">Uncharacterized protein</fullName>
    </submittedName>
</protein>
<comment type="caution">
    <text evidence="2">The sequence shown here is derived from an EMBL/GenBank/DDBJ whole genome shotgun (WGS) entry which is preliminary data.</text>
</comment>
<evidence type="ECO:0000256" key="1">
    <source>
        <dbReference type="SAM" id="Phobius"/>
    </source>
</evidence>
<dbReference type="EMBL" id="BAAALS010000024">
    <property type="protein sequence ID" value="GAA1767528.1"/>
    <property type="molecule type" value="Genomic_DNA"/>
</dbReference>
<keyword evidence="3" id="KW-1185">Reference proteome</keyword>
<keyword evidence="1" id="KW-1133">Transmembrane helix</keyword>
<evidence type="ECO:0000313" key="2">
    <source>
        <dbReference type="EMBL" id="GAA1767528.1"/>
    </source>
</evidence>
<sequence>MDWVSKLADPEWLSAYGQAAGAIFTALAVVVALWVAFRDGLSRRRDERRRAEAQARLVIVSRKVEIVAPDHAPGPREVVFYHVSMTIENLGDRPILDLTMTGRVANWETADPQLTNVRPLLTASQQYLQPGEKAYLSLIAAQVTHLNLRSCEISWMDADGRRWRERIAPKVVNHAADREKRLQEMHPGDRVWARLVGDVPFLEDADAAGGDSA</sequence>
<dbReference type="Proteomes" id="UP001500655">
    <property type="component" value="Unassembled WGS sequence"/>
</dbReference>
<name>A0ABN2KVT2_9ACTN</name>
<keyword evidence="1" id="KW-0472">Membrane</keyword>